<accession>A0A1V4KHQ7</accession>
<name>A0A1V4KHQ7_PATFA</name>
<dbReference type="EMBL" id="LSYS01003090">
    <property type="protein sequence ID" value="OPJ84010.1"/>
    <property type="molecule type" value="Genomic_DNA"/>
</dbReference>
<reference evidence="1 2" key="1">
    <citation type="submission" date="2016-02" db="EMBL/GenBank/DDBJ databases">
        <title>Band-tailed pigeon sequencing and assembly.</title>
        <authorList>
            <person name="Soares A.E."/>
            <person name="Novak B.J."/>
            <person name="Rice E.S."/>
            <person name="O'Connell B."/>
            <person name="Chang D."/>
            <person name="Weber S."/>
            <person name="Shapiro B."/>
        </authorList>
    </citation>
    <scope>NUCLEOTIDE SEQUENCE [LARGE SCALE GENOMIC DNA]</scope>
    <source>
        <strain evidence="1">BTP2013</strain>
        <tissue evidence="1">Blood</tissue>
    </source>
</reference>
<evidence type="ECO:0000313" key="2">
    <source>
        <dbReference type="Proteomes" id="UP000190648"/>
    </source>
</evidence>
<proteinExistence type="predicted"/>
<keyword evidence="2" id="KW-1185">Reference proteome</keyword>
<comment type="caution">
    <text evidence="1">The sequence shown here is derived from an EMBL/GenBank/DDBJ whole genome shotgun (WGS) entry which is preliminary data.</text>
</comment>
<protein>
    <submittedName>
        <fullName evidence="1">Uncharacterized protein</fullName>
    </submittedName>
</protein>
<gene>
    <name evidence="1" type="ORF">AV530_004675</name>
</gene>
<dbReference type="Proteomes" id="UP000190648">
    <property type="component" value="Unassembled WGS sequence"/>
</dbReference>
<evidence type="ECO:0000313" key="1">
    <source>
        <dbReference type="EMBL" id="OPJ84010.1"/>
    </source>
</evidence>
<sequence>MTGPISAIRRTFCVIVHLQHLLHTVPRGEQEAAAAVLDLYGAARQALPDAREFRESRTRSAPQGLMSKGAIKRALCVVEMHLRNSPMALA</sequence>
<dbReference type="AlphaFoldDB" id="A0A1V4KHQ7"/>
<organism evidence="1 2">
    <name type="scientific">Patagioenas fasciata monilis</name>
    <dbReference type="NCBI Taxonomy" id="372326"/>
    <lineage>
        <taxon>Eukaryota</taxon>
        <taxon>Metazoa</taxon>
        <taxon>Chordata</taxon>
        <taxon>Craniata</taxon>
        <taxon>Vertebrata</taxon>
        <taxon>Euteleostomi</taxon>
        <taxon>Archelosauria</taxon>
        <taxon>Archosauria</taxon>
        <taxon>Dinosauria</taxon>
        <taxon>Saurischia</taxon>
        <taxon>Theropoda</taxon>
        <taxon>Coelurosauria</taxon>
        <taxon>Aves</taxon>
        <taxon>Neognathae</taxon>
        <taxon>Neoaves</taxon>
        <taxon>Columbimorphae</taxon>
        <taxon>Columbiformes</taxon>
        <taxon>Columbidae</taxon>
        <taxon>Patagioenas</taxon>
    </lineage>
</organism>